<dbReference type="PROSITE" id="PS00122">
    <property type="entry name" value="CARBOXYLESTERASE_B_1"/>
    <property type="match status" value="1"/>
</dbReference>
<evidence type="ECO:0000256" key="1">
    <source>
        <dbReference type="ARBA" id="ARBA00005964"/>
    </source>
</evidence>
<organism evidence="8 9">
    <name type="scientific">Ignelater luminosus</name>
    <name type="common">Cucubano</name>
    <name type="synonym">Pyrophorus luminosus</name>
    <dbReference type="NCBI Taxonomy" id="2038154"/>
    <lineage>
        <taxon>Eukaryota</taxon>
        <taxon>Metazoa</taxon>
        <taxon>Ecdysozoa</taxon>
        <taxon>Arthropoda</taxon>
        <taxon>Hexapoda</taxon>
        <taxon>Insecta</taxon>
        <taxon>Pterygota</taxon>
        <taxon>Neoptera</taxon>
        <taxon>Endopterygota</taxon>
        <taxon>Coleoptera</taxon>
        <taxon>Polyphaga</taxon>
        <taxon>Elateriformia</taxon>
        <taxon>Elateroidea</taxon>
        <taxon>Elateridae</taxon>
        <taxon>Agrypninae</taxon>
        <taxon>Pyrophorini</taxon>
        <taxon>Ignelater</taxon>
    </lineage>
</organism>
<comment type="similarity">
    <text evidence="1 6">Belongs to the type-B carboxylesterase/lipase family.</text>
</comment>
<dbReference type="PROSITE" id="PS00941">
    <property type="entry name" value="CARBOXYLESTERASE_B_2"/>
    <property type="match status" value="1"/>
</dbReference>
<keyword evidence="4" id="KW-1015">Disulfide bond</keyword>
<dbReference type="GO" id="GO:0052689">
    <property type="term" value="F:carboxylic ester hydrolase activity"/>
    <property type="evidence" value="ECO:0007669"/>
    <property type="project" value="UniProtKB-KW"/>
</dbReference>
<evidence type="ECO:0000256" key="5">
    <source>
        <dbReference type="ARBA" id="ARBA00023180"/>
    </source>
</evidence>
<dbReference type="PANTHER" id="PTHR43142">
    <property type="entry name" value="CARBOXYLIC ESTER HYDROLASE"/>
    <property type="match status" value="1"/>
</dbReference>
<proteinExistence type="inferred from homology"/>
<dbReference type="OrthoDB" id="19653at2759"/>
<dbReference type="EMBL" id="VTPC01008322">
    <property type="protein sequence ID" value="KAF2892971.1"/>
    <property type="molecule type" value="Genomic_DNA"/>
</dbReference>
<evidence type="ECO:0000256" key="6">
    <source>
        <dbReference type="RuleBase" id="RU361235"/>
    </source>
</evidence>
<accession>A0A8K0CWN7</accession>
<dbReference type="PANTHER" id="PTHR43142:SF1">
    <property type="entry name" value="CARBOXYLIC ESTER HYDROLASE"/>
    <property type="match status" value="1"/>
</dbReference>
<keyword evidence="9" id="KW-1185">Reference proteome</keyword>
<dbReference type="Pfam" id="PF00135">
    <property type="entry name" value="COesterase"/>
    <property type="match status" value="1"/>
</dbReference>
<sequence>MLLQIIVIISLLNYITCNDILAPETQIPQGILRGQYLKTSSNREISAYTGIPYAEPPVGNLRFELPQPPKPWNGTFNASLSHPVCPQINIALGGTEVVGDEDCLYLNVYTPQRKFHECKTIPLLPVMMHIHGGAFFLGDCNLETCNPTHLLNKDIVLVTLNYRLGPLGFLSTGDVVSSGNIGLKDQNMAIRWVKANIVYFGGDPDRITLSGQSAGGASAHFHMLSPLSKNLIKGVISESGTAFVAWALDSNNQTIRNTLKLASSFNCSIESSDEILKCLKKTDAYEITRRQHTFYKWQTDPFIPFRPVIEEDIKGAFLPAHPSKIIKSGKAAKIPFMTGITTEDGAMKSPGFFAEDLEVLKDFNANFSFVAPYTFLYHDTSPDPEYVTTKIKSYYFENQTLTNSSFSRAALTDIFTDTYFLSGAYDAVLMHFNHTRQPVYYYAFGYRGAISHSELFGKTTYNFGVCHADELLYLFDPKSLFPNYEPTSIDRGITDILTTLWTNFVITGNPTPVTNNILPSKWEPVQSENLEYYFIKNVTHVKMEKELFWDRIRFWKSLPID</sequence>
<feature type="chain" id="PRO_5035487837" description="Carboxylic ester hydrolase" evidence="6">
    <location>
        <begin position="18"/>
        <end position="561"/>
    </location>
</feature>
<evidence type="ECO:0000256" key="3">
    <source>
        <dbReference type="ARBA" id="ARBA00022801"/>
    </source>
</evidence>
<dbReference type="InterPro" id="IPR002018">
    <property type="entry name" value="CarbesteraseB"/>
</dbReference>
<dbReference type="InterPro" id="IPR019819">
    <property type="entry name" value="Carboxylesterase_B_CS"/>
</dbReference>
<gene>
    <name evidence="8" type="ORF">ILUMI_13205</name>
</gene>
<keyword evidence="2" id="KW-0719">Serine esterase</keyword>
<evidence type="ECO:0000313" key="9">
    <source>
        <dbReference type="Proteomes" id="UP000801492"/>
    </source>
</evidence>
<evidence type="ECO:0000259" key="7">
    <source>
        <dbReference type="Pfam" id="PF00135"/>
    </source>
</evidence>
<feature type="domain" description="Carboxylesterase type B" evidence="7">
    <location>
        <begin position="23"/>
        <end position="555"/>
    </location>
</feature>
<reference evidence="8" key="1">
    <citation type="submission" date="2019-08" db="EMBL/GenBank/DDBJ databases">
        <title>The genome of the North American firefly Photinus pyralis.</title>
        <authorList>
            <consortium name="Photinus pyralis genome working group"/>
            <person name="Fallon T.R."/>
            <person name="Sander Lower S.E."/>
            <person name="Weng J.-K."/>
        </authorList>
    </citation>
    <scope>NUCLEOTIDE SEQUENCE</scope>
    <source>
        <strain evidence="8">TRF0915ILg1</strain>
        <tissue evidence="8">Whole body</tissue>
    </source>
</reference>
<dbReference type="Proteomes" id="UP000801492">
    <property type="component" value="Unassembled WGS sequence"/>
</dbReference>
<dbReference type="Gene3D" id="3.40.50.1820">
    <property type="entry name" value="alpha/beta hydrolase"/>
    <property type="match status" value="1"/>
</dbReference>
<dbReference type="InterPro" id="IPR029058">
    <property type="entry name" value="AB_hydrolase_fold"/>
</dbReference>
<dbReference type="AlphaFoldDB" id="A0A8K0CWN7"/>
<keyword evidence="6" id="KW-0732">Signal</keyword>
<dbReference type="EC" id="3.1.1.-" evidence="6"/>
<comment type="caution">
    <text evidence="8">The sequence shown here is derived from an EMBL/GenBank/DDBJ whole genome shotgun (WGS) entry which is preliminary data.</text>
</comment>
<evidence type="ECO:0000313" key="8">
    <source>
        <dbReference type="EMBL" id="KAF2892971.1"/>
    </source>
</evidence>
<dbReference type="SUPFAM" id="SSF53474">
    <property type="entry name" value="alpha/beta-Hydrolases"/>
    <property type="match status" value="1"/>
</dbReference>
<protein>
    <recommendedName>
        <fullName evidence="6">Carboxylic ester hydrolase</fullName>
        <ecNumber evidence="6">3.1.1.-</ecNumber>
    </recommendedName>
</protein>
<name>A0A8K0CWN7_IGNLU</name>
<evidence type="ECO:0000256" key="4">
    <source>
        <dbReference type="ARBA" id="ARBA00023157"/>
    </source>
</evidence>
<dbReference type="InterPro" id="IPR019826">
    <property type="entry name" value="Carboxylesterase_B_AS"/>
</dbReference>
<keyword evidence="3 6" id="KW-0378">Hydrolase</keyword>
<keyword evidence="5" id="KW-0325">Glycoprotein</keyword>
<evidence type="ECO:0000256" key="2">
    <source>
        <dbReference type="ARBA" id="ARBA00022487"/>
    </source>
</evidence>
<feature type="signal peptide" evidence="6">
    <location>
        <begin position="1"/>
        <end position="17"/>
    </location>
</feature>